<dbReference type="Pfam" id="PF08512">
    <property type="entry name" value="Rttp106-like_middle"/>
    <property type="match status" value="1"/>
</dbReference>
<feature type="region of interest" description="Disordered" evidence="2">
    <location>
        <begin position="199"/>
        <end position="223"/>
    </location>
</feature>
<feature type="compositionally biased region" description="Acidic residues" evidence="2">
    <location>
        <begin position="494"/>
        <end position="512"/>
    </location>
</feature>
<dbReference type="GO" id="GO:0031491">
    <property type="term" value="F:nucleosome binding"/>
    <property type="evidence" value="ECO:0007669"/>
    <property type="project" value="TreeGrafter"/>
</dbReference>
<feature type="domain" description="Histone chaperone RTT106/FACT complex subunit SPT16-like middle" evidence="3">
    <location>
        <begin position="266"/>
        <end position="381"/>
    </location>
</feature>
<evidence type="ECO:0000256" key="2">
    <source>
        <dbReference type="SAM" id="MobiDB-lite"/>
    </source>
</evidence>
<evidence type="ECO:0000256" key="1">
    <source>
        <dbReference type="ARBA" id="ARBA00006159"/>
    </source>
</evidence>
<organism evidence="4 5">
    <name type="scientific">Dispira parvispora</name>
    <dbReference type="NCBI Taxonomy" id="1520584"/>
    <lineage>
        <taxon>Eukaryota</taxon>
        <taxon>Fungi</taxon>
        <taxon>Fungi incertae sedis</taxon>
        <taxon>Zoopagomycota</taxon>
        <taxon>Kickxellomycotina</taxon>
        <taxon>Dimargaritomycetes</taxon>
        <taxon>Dimargaritales</taxon>
        <taxon>Dimargaritaceae</taxon>
        <taxon>Dispira</taxon>
    </lineage>
</organism>
<dbReference type="InterPro" id="IPR050454">
    <property type="entry name" value="RTT106/SSRP1_HistChap/FACT"/>
</dbReference>
<dbReference type="PANTHER" id="PTHR45849">
    <property type="entry name" value="FACT COMPLEX SUBUNIT SSRP1"/>
    <property type="match status" value="1"/>
</dbReference>
<keyword evidence="5" id="KW-1185">Reference proteome</keyword>
<dbReference type="PANTHER" id="PTHR45849:SF3">
    <property type="entry name" value="HISTONE CHAPERONE RTT106"/>
    <property type="match status" value="1"/>
</dbReference>
<feature type="compositionally biased region" description="Low complexity" evidence="2">
    <location>
        <begin position="454"/>
        <end position="469"/>
    </location>
</feature>
<reference evidence="4" key="1">
    <citation type="submission" date="2022-07" db="EMBL/GenBank/DDBJ databases">
        <title>Phylogenomic reconstructions and comparative analyses of Kickxellomycotina fungi.</title>
        <authorList>
            <person name="Reynolds N.K."/>
            <person name="Stajich J.E."/>
            <person name="Barry K."/>
            <person name="Grigoriev I.V."/>
            <person name="Crous P."/>
            <person name="Smith M.E."/>
        </authorList>
    </citation>
    <scope>NUCLEOTIDE SEQUENCE</scope>
    <source>
        <strain evidence="4">RSA 1196</strain>
    </source>
</reference>
<comment type="similarity">
    <text evidence="1">Belongs to the RTT106 family.</text>
</comment>
<sequence>MVSPPPASQASLGDILHGIHDLDLRNDVDSFVHACPEHRSLVTRLLQYFATSNGSESNGGSLKRDRTQLSPARPPATLVGSTNPGQPALALPDQLDTCRCRVHDLSFIQPRKKVDLAFVSTHLLLAVQKPDQPVHIEAFYPLDDVVWAVLVPSPDKAKPHWTVALFIRNGTPSESSPTERSLTTIVFGFFQDSPTLTITGVEEEKETTPPKSDGTERQTTPKSNLQRVTEVIQRYIPNCQLVRSSPAALLKSKSSSPQGELLALSGHPVRCYWKAREGFLYFLDQGLFYGFKKPILFFPLSDITDLDVRNIMTRTFDLHLTWVPQDGQTIQGPHAKKPRPDERGADDTAGEVMLEFSMIDNAEFDAIMAYIQHRKVAAQSLMGQIDQSSSGSTDKDTVGKNANASPESAAKGASTSAGNTSSGNTILQLNHDYDEDDDSDFCPLPGDVEDDNASEVASEESYASSSSVSDGNGDDMDSECDNAMEVGQSGSEAADSEDEEAEDVDLGSEDSD</sequence>
<feature type="region of interest" description="Disordered" evidence="2">
    <location>
        <begin position="53"/>
        <end position="86"/>
    </location>
</feature>
<gene>
    <name evidence="4" type="ORF">IWQ62_003554</name>
</gene>
<name>A0A9W8E6Y8_9FUNG</name>
<feature type="region of interest" description="Disordered" evidence="2">
    <location>
        <begin position="386"/>
        <end position="512"/>
    </location>
</feature>
<proteinExistence type="inferred from homology"/>
<dbReference type="OrthoDB" id="75754at2759"/>
<evidence type="ECO:0000313" key="5">
    <source>
        <dbReference type="Proteomes" id="UP001150925"/>
    </source>
</evidence>
<dbReference type="SUPFAM" id="SSF50729">
    <property type="entry name" value="PH domain-like"/>
    <property type="match status" value="1"/>
</dbReference>
<dbReference type="GO" id="GO:0042393">
    <property type="term" value="F:histone binding"/>
    <property type="evidence" value="ECO:0007669"/>
    <property type="project" value="TreeGrafter"/>
</dbReference>
<evidence type="ECO:0000259" key="3">
    <source>
        <dbReference type="SMART" id="SM01287"/>
    </source>
</evidence>
<feature type="region of interest" description="Disordered" evidence="2">
    <location>
        <begin position="327"/>
        <end position="346"/>
    </location>
</feature>
<dbReference type="EMBL" id="JANBPY010000975">
    <property type="protein sequence ID" value="KAJ1962361.1"/>
    <property type="molecule type" value="Genomic_DNA"/>
</dbReference>
<feature type="compositionally biased region" description="Acidic residues" evidence="2">
    <location>
        <begin position="472"/>
        <end position="482"/>
    </location>
</feature>
<dbReference type="InterPro" id="IPR013719">
    <property type="entry name" value="RTT106/SPT16-like_middle_dom"/>
</dbReference>
<dbReference type="Proteomes" id="UP001150925">
    <property type="component" value="Unassembled WGS sequence"/>
</dbReference>
<comment type="caution">
    <text evidence="4">The sequence shown here is derived from an EMBL/GenBank/DDBJ whole genome shotgun (WGS) entry which is preliminary data.</text>
</comment>
<dbReference type="Gene3D" id="2.30.29.30">
    <property type="entry name" value="Pleckstrin-homology domain (PH domain)/Phosphotyrosine-binding domain (PTB)"/>
    <property type="match status" value="1"/>
</dbReference>
<dbReference type="SMART" id="SM01287">
    <property type="entry name" value="Rtt106"/>
    <property type="match status" value="1"/>
</dbReference>
<dbReference type="InterPro" id="IPR011993">
    <property type="entry name" value="PH-like_dom_sf"/>
</dbReference>
<feature type="compositionally biased region" description="Low complexity" evidence="2">
    <location>
        <begin position="408"/>
        <end position="425"/>
    </location>
</feature>
<evidence type="ECO:0000313" key="4">
    <source>
        <dbReference type="EMBL" id="KAJ1962361.1"/>
    </source>
</evidence>
<accession>A0A9W8E6Y8</accession>
<dbReference type="AlphaFoldDB" id="A0A9W8E6Y8"/>
<protein>
    <recommendedName>
        <fullName evidence="3">Histone chaperone RTT106/FACT complex subunit SPT16-like middle domain-containing protein</fullName>
    </recommendedName>
</protein>